<dbReference type="KEGG" id="clec:106668469"/>
<sequence>MSQRSDDTTKGGCCFPGLFADKATRADVRRAFYRISQLEKKINQITKEQEKLSFNKSSSKIDKKKHRKCTKGEKEMRDASSSGLFVHAAESVYVKREEDAPSLITLPCGCVLEKRTLYATSEVEYNEKNVPKSLSTCGCGLTECKAAPSVSQQKCQLDCVDVKSCTCHTVVEKSSCHSHKGIINIVTEQHAPPEYAPLKSIRSCVCGQSNSSQTACRGGTQSSENCLKSATVTASTQTCRGHPPRIGDESEMSVGYGEQQQRRAAVCRNRRPKLALGVLNNRYKLSQTQLPYAPLRKECEEVPSGALLTPEECESKLQSSNQQPAIFEKSPWGWSKKRTDKKNKKRRPKFQPGKSSYFPSRVNTLSSKSSSEAFLNSSEDRQSNKRKKNKQIKAFVTPVDNKKNMS</sequence>
<evidence type="ECO:0000256" key="1">
    <source>
        <dbReference type="SAM" id="Coils"/>
    </source>
</evidence>
<accession>A0A8I6RWL6</accession>
<feature type="compositionally biased region" description="Polar residues" evidence="2">
    <location>
        <begin position="353"/>
        <end position="377"/>
    </location>
</feature>
<dbReference type="Proteomes" id="UP000494040">
    <property type="component" value="Unassembled WGS sequence"/>
</dbReference>
<organism evidence="3 4">
    <name type="scientific">Cimex lectularius</name>
    <name type="common">Bed bug</name>
    <name type="synonym">Acanthia lectularia</name>
    <dbReference type="NCBI Taxonomy" id="79782"/>
    <lineage>
        <taxon>Eukaryota</taxon>
        <taxon>Metazoa</taxon>
        <taxon>Ecdysozoa</taxon>
        <taxon>Arthropoda</taxon>
        <taxon>Hexapoda</taxon>
        <taxon>Insecta</taxon>
        <taxon>Pterygota</taxon>
        <taxon>Neoptera</taxon>
        <taxon>Paraneoptera</taxon>
        <taxon>Hemiptera</taxon>
        <taxon>Heteroptera</taxon>
        <taxon>Panheteroptera</taxon>
        <taxon>Cimicomorpha</taxon>
        <taxon>Cimicidae</taxon>
        <taxon>Cimex</taxon>
    </lineage>
</organism>
<proteinExistence type="predicted"/>
<feature type="coiled-coil region" evidence="1">
    <location>
        <begin position="28"/>
        <end position="55"/>
    </location>
</feature>
<feature type="compositionally biased region" description="Basic residues" evidence="2">
    <location>
        <begin position="335"/>
        <end position="349"/>
    </location>
</feature>
<evidence type="ECO:0000313" key="3">
    <source>
        <dbReference type="EnsemblMetazoa" id="XP_014252755.1"/>
    </source>
</evidence>
<protein>
    <submittedName>
        <fullName evidence="3">Uncharacterized protein</fullName>
    </submittedName>
</protein>
<dbReference type="EnsemblMetazoa" id="XM_014397269.2">
    <property type="protein sequence ID" value="XP_014252755.1"/>
    <property type="gene ID" value="LOC106668469"/>
</dbReference>
<reference evidence="3" key="1">
    <citation type="submission" date="2022-01" db="UniProtKB">
        <authorList>
            <consortium name="EnsemblMetazoa"/>
        </authorList>
    </citation>
    <scope>IDENTIFICATION</scope>
</reference>
<evidence type="ECO:0000256" key="2">
    <source>
        <dbReference type="SAM" id="MobiDB-lite"/>
    </source>
</evidence>
<feature type="region of interest" description="Disordered" evidence="2">
    <location>
        <begin position="311"/>
        <end position="406"/>
    </location>
</feature>
<name>A0A8I6RWL6_CIMLE</name>
<dbReference type="RefSeq" id="XP_014252755.1">
    <property type="nucleotide sequence ID" value="XM_014397269.2"/>
</dbReference>
<evidence type="ECO:0000313" key="4">
    <source>
        <dbReference type="Proteomes" id="UP000494040"/>
    </source>
</evidence>
<dbReference type="GeneID" id="106668469"/>
<keyword evidence="4" id="KW-1185">Reference proteome</keyword>
<keyword evidence="1" id="KW-0175">Coiled coil</keyword>
<dbReference type="AlphaFoldDB" id="A0A8I6RWL6"/>